<gene>
    <name evidence="2" type="ORF">JN12_02755</name>
</gene>
<dbReference type="AlphaFoldDB" id="A0A562VJM9"/>
<proteinExistence type="predicted"/>
<organism evidence="2 3">
    <name type="scientific">Geobacter argillaceus</name>
    <dbReference type="NCBI Taxonomy" id="345631"/>
    <lineage>
        <taxon>Bacteria</taxon>
        <taxon>Pseudomonadati</taxon>
        <taxon>Thermodesulfobacteriota</taxon>
        <taxon>Desulfuromonadia</taxon>
        <taxon>Geobacterales</taxon>
        <taxon>Geobacteraceae</taxon>
        <taxon>Geobacter</taxon>
    </lineage>
</organism>
<evidence type="ECO:0000313" key="3">
    <source>
        <dbReference type="Proteomes" id="UP000319449"/>
    </source>
</evidence>
<sequence length="126" mass="13937">MRTVRLSFILALLALFLLPCVSAVAADEAAPDSSTQSAEAPQVAVPPPAPAPVIELGRYRLFDGQYATSAVSGEQTSERHLFKLDSVTGNVWIGRQVQFVDRKSGRLVQQRYWEPFEQYLTTPQSK</sequence>
<dbReference type="Proteomes" id="UP000319449">
    <property type="component" value="Unassembled WGS sequence"/>
</dbReference>
<reference evidence="2 3" key="1">
    <citation type="submission" date="2019-07" db="EMBL/GenBank/DDBJ databases">
        <title>Genomic Encyclopedia of Archaeal and Bacterial Type Strains, Phase II (KMG-II): from individual species to whole genera.</title>
        <authorList>
            <person name="Goeker M."/>
        </authorList>
    </citation>
    <scope>NUCLEOTIDE SEQUENCE [LARGE SCALE GENOMIC DNA]</scope>
    <source>
        <strain evidence="2 3">ATCC BAA-1139</strain>
    </source>
</reference>
<keyword evidence="1" id="KW-0732">Signal</keyword>
<dbReference type="RefSeq" id="WP_145023721.1">
    <property type="nucleotide sequence ID" value="NZ_VLLN01000018.1"/>
</dbReference>
<dbReference type="EMBL" id="VLLN01000018">
    <property type="protein sequence ID" value="TWJ17994.1"/>
    <property type="molecule type" value="Genomic_DNA"/>
</dbReference>
<keyword evidence="3" id="KW-1185">Reference proteome</keyword>
<evidence type="ECO:0000256" key="1">
    <source>
        <dbReference type="SAM" id="SignalP"/>
    </source>
</evidence>
<accession>A0A562VJM9</accession>
<feature type="chain" id="PRO_5021915285" evidence="1">
    <location>
        <begin position="26"/>
        <end position="126"/>
    </location>
</feature>
<dbReference type="OrthoDB" id="9936660at2"/>
<name>A0A562VJM9_9BACT</name>
<comment type="caution">
    <text evidence="2">The sequence shown here is derived from an EMBL/GenBank/DDBJ whole genome shotgun (WGS) entry which is preliminary data.</text>
</comment>
<protein>
    <submittedName>
        <fullName evidence="2">Uncharacterized protein</fullName>
    </submittedName>
</protein>
<feature type="signal peptide" evidence="1">
    <location>
        <begin position="1"/>
        <end position="25"/>
    </location>
</feature>
<evidence type="ECO:0000313" key="2">
    <source>
        <dbReference type="EMBL" id="TWJ17994.1"/>
    </source>
</evidence>